<keyword evidence="1" id="KW-0175">Coiled coil</keyword>
<evidence type="ECO:0000313" key="2">
    <source>
        <dbReference type="EMBL" id="CAG8464313.1"/>
    </source>
</evidence>
<sequence length="833" mass="98316">MSEEYKLEESNGIGEWKKLYEKVLGFFKIEFKTESLRTPVQILESDLVVDLKKLETLDKYFENKDTKKPETLDEYLKSEASKTKARIIRIYGDVVQLSDDLKLPTLENGSVILIAARRIEIKPGCKIIIDCKENKTFRLVAYAMEMPSKFDIVTSDDRQFEFKIREEYKGRLLSLPIGEFIDIPTFDSIILEKEPFVKILRYSLQIASALFYDDRNVTKSILTWIVEITKSEIGEMKEETKETDDESESHKKVREMYNQAHLLLKQLNILEEREKNKILFVPLLNVDFYKNYVNEFEVVAESYGKEYYRIMGNKHENLEKQAEFTRLLEDCCKMTDMYRRLKDRADDRYKKAHVIMETMKKKLMDKKDAVLKASDEFRIGIEEWKENKELEARTKMVIAVFELAISVGKVVIQPGGIAAFVENIEKTCKSIQEALIAADNMEKLIKTLGDIKDDENVKNVVDVGNKANEINVIKNQLEKNYEDYKSLNDKDEERRKKIESLDADEFAERLKDMDQRGILTKVEWRLIKKSVEDLLKYPIEQKIKGANEYLNRLDELFIFIESFIKANIEERESDNEKFKIELQVQTSESQEKGLQNAINRRELKEDDYENIGLFLFEKLINIKCWMMAYLEKYRCAYHYWSLSESKITLSVMKTISEHKKDQLDIYKDLEDTYSKYRNPIQSSKHPFILPKELVEKFKVNKSVTYEIPLDHEEFKNSERVRLHTFRVFLRGIGNENGNDKISFWISNTDIFYDKDYEGNKYVFEAENTGKLRFRYKINEEDKPLTDAVFDESVYFAPTPFSHWTIELGDDKCDLSELKSIEIELEVKCHFFKF</sequence>
<evidence type="ECO:0000256" key="1">
    <source>
        <dbReference type="SAM" id="Coils"/>
    </source>
</evidence>
<proteinExistence type="predicted"/>
<name>A0A9N8VS04_9GLOM</name>
<accession>A0A9N8VS04</accession>
<dbReference type="EMBL" id="CAJVPV010000590">
    <property type="protein sequence ID" value="CAG8464313.1"/>
    <property type="molecule type" value="Genomic_DNA"/>
</dbReference>
<dbReference type="PANTHER" id="PTHR34714">
    <property type="entry name" value="EGF-LIKE DOMAIN-CONTAINING PROTEIN"/>
    <property type="match status" value="1"/>
</dbReference>
<dbReference type="Proteomes" id="UP000789342">
    <property type="component" value="Unassembled WGS sequence"/>
</dbReference>
<dbReference type="AlphaFoldDB" id="A0A9N8VS04"/>
<reference evidence="2" key="1">
    <citation type="submission" date="2021-06" db="EMBL/GenBank/DDBJ databases">
        <authorList>
            <person name="Kallberg Y."/>
            <person name="Tangrot J."/>
            <person name="Rosling A."/>
        </authorList>
    </citation>
    <scope>NUCLEOTIDE SEQUENCE</scope>
    <source>
        <strain evidence="2">CL551</strain>
    </source>
</reference>
<protein>
    <submittedName>
        <fullName evidence="2">10954_t:CDS:1</fullName>
    </submittedName>
</protein>
<dbReference type="OrthoDB" id="2380929at2759"/>
<comment type="caution">
    <text evidence="2">The sequence shown here is derived from an EMBL/GenBank/DDBJ whole genome shotgun (WGS) entry which is preliminary data.</text>
</comment>
<gene>
    <name evidence="2" type="ORF">AMORRO_LOCUS1553</name>
</gene>
<dbReference type="PANTHER" id="PTHR34714:SF2">
    <property type="entry name" value="EGF-LIKE DOMAIN-CONTAINING PROTEIN"/>
    <property type="match status" value="1"/>
</dbReference>
<keyword evidence="3" id="KW-1185">Reference proteome</keyword>
<organism evidence="2 3">
    <name type="scientific">Acaulospora morrowiae</name>
    <dbReference type="NCBI Taxonomy" id="94023"/>
    <lineage>
        <taxon>Eukaryota</taxon>
        <taxon>Fungi</taxon>
        <taxon>Fungi incertae sedis</taxon>
        <taxon>Mucoromycota</taxon>
        <taxon>Glomeromycotina</taxon>
        <taxon>Glomeromycetes</taxon>
        <taxon>Diversisporales</taxon>
        <taxon>Acaulosporaceae</taxon>
        <taxon>Acaulospora</taxon>
    </lineage>
</organism>
<evidence type="ECO:0000313" key="3">
    <source>
        <dbReference type="Proteomes" id="UP000789342"/>
    </source>
</evidence>
<feature type="coiled-coil region" evidence="1">
    <location>
        <begin position="467"/>
        <end position="494"/>
    </location>
</feature>